<dbReference type="PANTHER" id="PTHR43798:SF27">
    <property type="entry name" value="HYDROLASE ALPHA_BETA HYDROLASE FOLD FAMILY"/>
    <property type="match status" value="1"/>
</dbReference>
<evidence type="ECO:0000256" key="1">
    <source>
        <dbReference type="ARBA" id="ARBA00022801"/>
    </source>
</evidence>
<evidence type="ECO:0000259" key="2">
    <source>
        <dbReference type="Pfam" id="PF12146"/>
    </source>
</evidence>
<dbReference type="Pfam" id="PF12146">
    <property type="entry name" value="Hydrolase_4"/>
    <property type="match status" value="1"/>
</dbReference>
<protein>
    <recommendedName>
        <fullName evidence="2">Serine aminopeptidase S33 domain-containing protein</fullName>
    </recommendedName>
</protein>
<comment type="caution">
    <text evidence="3">The sequence shown here is derived from an EMBL/GenBank/DDBJ whole genome shotgun (WGS) entry which is preliminary data.</text>
</comment>
<keyword evidence="4" id="KW-1185">Reference proteome</keyword>
<name>A0ABQ3UNW6_9CHLR</name>
<dbReference type="InterPro" id="IPR002410">
    <property type="entry name" value="Peptidase_S33"/>
</dbReference>
<dbReference type="InterPro" id="IPR022742">
    <property type="entry name" value="Hydrolase_4"/>
</dbReference>
<dbReference type="InterPro" id="IPR029058">
    <property type="entry name" value="AB_hydrolase_fold"/>
</dbReference>
<proteinExistence type="predicted"/>
<evidence type="ECO:0000313" key="4">
    <source>
        <dbReference type="Proteomes" id="UP000654345"/>
    </source>
</evidence>
<sequence>MFTDSNRDNSLSIREIEQPVESTRIFIRTAGALDADDVLIMIHGGPGLSHRYLLGLEQLVGPQLTVVNYDQRGTGRSPILELQGAEAQVEHFAPTTYAQDLEAVRSTVAQEKKVHILGHSWGGMVAMQYAI</sequence>
<dbReference type="SUPFAM" id="SSF53474">
    <property type="entry name" value="alpha/beta-Hydrolases"/>
    <property type="match status" value="1"/>
</dbReference>
<dbReference type="Gene3D" id="3.40.50.1820">
    <property type="entry name" value="alpha/beta hydrolase"/>
    <property type="match status" value="1"/>
</dbReference>
<dbReference type="Proteomes" id="UP000654345">
    <property type="component" value="Unassembled WGS sequence"/>
</dbReference>
<dbReference type="InterPro" id="IPR050266">
    <property type="entry name" value="AB_hydrolase_sf"/>
</dbReference>
<feature type="domain" description="Serine aminopeptidase S33" evidence="2">
    <location>
        <begin position="36"/>
        <end position="130"/>
    </location>
</feature>
<dbReference type="PRINTS" id="PR00793">
    <property type="entry name" value="PROAMNOPTASE"/>
</dbReference>
<organism evidence="3 4">
    <name type="scientific">Ktedonobacter robiniae</name>
    <dbReference type="NCBI Taxonomy" id="2778365"/>
    <lineage>
        <taxon>Bacteria</taxon>
        <taxon>Bacillati</taxon>
        <taxon>Chloroflexota</taxon>
        <taxon>Ktedonobacteria</taxon>
        <taxon>Ktedonobacterales</taxon>
        <taxon>Ktedonobacteraceae</taxon>
        <taxon>Ktedonobacter</taxon>
    </lineage>
</organism>
<accession>A0ABQ3UNW6</accession>
<gene>
    <name evidence="3" type="ORF">KSB_28940</name>
</gene>
<evidence type="ECO:0000313" key="3">
    <source>
        <dbReference type="EMBL" id="GHO54419.1"/>
    </source>
</evidence>
<reference evidence="3 4" key="1">
    <citation type="journal article" date="2021" name="Int. J. Syst. Evol. Microbiol.">
        <title>Reticulibacter mediterranei gen. nov., sp. nov., within the new family Reticulibacteraceae fam. nov., and Ktedonospora formicarum gen. nov., sp. nov., Ktedonobacter robiniae sp. nov., Dictyobacter formicarum sp. nov. and Dictyobacter arantiisoli sp. nov., belonging to the class Ktedonobacteria.</title>
        <authorList>
            <person name="Yabe S."/>
            <person name="Zheng Y."/>
            <person name="Wang C.M."/>
            <person name="Sakai Y."/>
            <person name="Abe K."/>
            <person name="Yokota A."/>
            <person name="Donadio S."/>
            <person name="Cavaletti L."/>
            <person name="Monciardini P."/>
        </authorList>
    </citation>
    <scope>NUCLEOTIDE SEQUENCE [LARGE SCALE GENOMIC DNA]</scope>
    <source>
        <strain evidence="3 4">SOSP1-30</strain>
    </source>
</reference>
<dbReference type="PANTHER" id="PTHR43798">
    <property type="entry name" value="MONOACYLGLYCEROL LIPASE"/>
    <property type="match status" value="1"/>
</dbReference>
<keyword evidence="1" id="KW-0378">Hydrolase</keyword>
<dbReference type="EMBL" id="BNJG01000001">
    <property type="protein sequence ID" value="GHO54419.1"/>
    <property type="molecule type" value="Genomic_DNA"/>
</dbReference>